<sequence>MMTNTTGRVIACIDASPCVNATAEAAVWYAQKTKRPLVLLQVLDYRPASYHLGEISGVIGFESNAMLLKELTELDEKQYELAQQYSDDLLQHISKLIREKYDIEATIIQRRGEFLEQSFDELQPEDIAVIGKIGENAAEKNKPVGSNVEGLIRGTKSTVLAVGERFVAPSSFLFAYEHSQVCQTMLKRVGQSELLKDMTCHIVYVGDQNGILAQPTDYLKYAGLDVQSAYIYGDIAESLLEYQQQHQLGMMIMGAFSHSRIQQFFVGSTTLKIFQESEVPMLVAR</sequence>
<evidence type="ECO:0000313" key="4">
    <source>
        <dbReference type="Proteomes" id="UP000242317"/>
    </source>
</evidence>
<feature type="domain" description="UspA" evidence="2">
    <location>
        <begin position="220"/>
        <end position="285"/>
    </location>
</feature>
<dbReference type="Proteomes" id="UP000242317">
    <property type="component" value="Unassembled WGS sequence"/>
</dbReference>
<dbReference type="Gene3D" id="3.40.50.12370">
    <property type="match status" value="1"/>
</dbReference>
<dbReference type="SUPFAM" id="SSF52402">
    <property type="entry name" value="Adenine nucleotide alpha hydrolases-like"/>
    <property type="match status" value="2"/>
</dbReference>
<dbReference type="Pfam" id="PF00582">
    <property type="entry name" value="Usp"/>
    <property type="match status" value="1"/>
</dbReference>
<evidence type="ECO:0000256" key="1">
    <source>
        <dbReference type="ARBA" id="ARBA00008791"/>
    </source>
</evidence>
<dbReference type="PANTHER" id="PTHR46268">
    <property type="entry name" value="STRESS RESPONSE PROTEIN NHAX"/>
    <property type="match status" value="1"/>
</dbReference>
<evidence type="ECO:0000313" key="3">
    <source>
        <dbReference type="EMBL" id="SDC19899.1"/>
    </source>
</evidence>
<proteinExistence type="inferred from homology"/>
<organism evidence="3 4">
    <name type="scientific">Acinetobacter marinus</name>
    <dbReference type="NCBI Taxonomy" id="281375"/>
    <lineage>
        <taxon>Bacteria</taxon>
        <taxon>Pseudomonadati</taxon>
        <taxon>Pseudomonadota</taxon>
        <taxon>Gammaproteobacteria</taxon>
        <taxon>Moraxellales</taxon>
        <taxon>Moraxellaceae</taxon>
        <taxon>Acinetobacter</taxon>
    </lineage>
</organism>
<reference evidence="4" key="1">
    <citation type="submission" date="2016-09" db="EMBL/GenBank/DDBJ databases">
        <authorList>
            <person name="Varghese N."/>
            <person name="Submissions S."/>
        </authorList>
    </citation>
    <scope>NUCLEOTIDE SEQUENCE [LARGE SCALE GENOMIC DNA]</scope>
    <source>
        <strain evidence="4">ANC 3699</strain>
    </source>
</reference>
<evidence type="ECO:0000259" key="2">
    <source>
        <dbReference type="Pfam" id="PF00582"/>
    </source>
</evidence>
<dbReference type="CDD" id="cd00293">
    <property type="entry name" value="USP-like"/>
    <property type="match status" value="1"/>
</dbReference>
<comment type="similarity">
    <text evidence="1">Belongs to the universal stress protein A family.</text>
</comment>
<dbReference type="InterPro" id="IPR006016">
    <property type="entry name" value="UspA"/>
</dbReference>
<keyword evidence="4" id="KW-1185">Reference proteome</keyword>
<name>A0A1G6JMB6_9GAMM</name>
<dbReference type="EMBL" id="FMYK01000003">
    <property type="protein sequence ID" value="SDC19899.1"/>
    <property type="molecule type" value="Genomic_DNA"/>
</dbReference>
<protein>
    <submittedName>
        <fullName evidence="3">Universal stress protein family protein</fullName>
    </submittedName>
</protein>
<accession>A0A1G6JMB6</accession>
<gene>
    <name evidence="3" type="ORF">SAMN05421749_103398</name>
</gene>
<dbReference type="PANTHER" id="PTHR46268:SF6">
    <property type="entry name" value="UNIVERSAL STRESS PROTEIN UP12"/>
    <property type="match status" value="1"/>
</dbReference>
<dbReference type="AlphaFoldDB" id="A0A1G6JMB6"/>